<reference evidence="3" key="1">
    <citation type="submission" date="2016-06" db="UniProtKB">
        <authorList>
            <consortium name="WormBaseParasite"/>
        </authorList>
    </citation>
    <scope>IDENTIFICATION</scope>
</reference>
<keyword evidence="2" id="KW-1185">Reference proteome</keyword>
<protein>
    <submittedName>
        <fullName evidence="3">DUF1214 domain-containing protein</fullName>
    </submittedName>
</protein>
<accession>A0A183U593</accession>
<dbReference type="Proteomes" id="UP000050794">
    <property type="component" value="Unassembled WGS sequence"/>
</dbReference>
<evidence type="ECO:0000313" key="2">
    <source>
        <dbReference type="Proteomes" id="UP000050794"/>
    </source>
</evidence>
<dbReference type="EMBL" id="UYWY01004936">
    <property type="protein sequence ID" value="VDM29380.1"/>
    <property type="molecule type" value="Genomic_DNA"/>
</dbReference>
<dbReference type="WBParaSite" id="TCNE_0000366301-mRNA-1">
    <property type="protein sequence ID" value="TCNE_0000366301-mRNA-1"/>
    <property type="gene ID" value="TCNE_0000366301"/>
</dbReference>
<evidence type="ECO:0000313" key="3">
    <source>
        <dbReference type="WBParaSite" id="TCNE_0000366301-mRNA-1"/>
    </source>
</evidence>
<gene>
    <name evidence="1" type="ORF">TCNE_LOCUS3663</name>
</gene>
<evidence type="ECO:0000313" key="1">
    <source>
        <dbReference type="EMBL" id="VDM29380.1"/>
    </source>
</evidence>
<sequence>MEMGSQRDLLTCSQYPTWGLVNPMSSDAHEGTGKFTHFWLATSKGTSSNPLSATEPASSWWSLETVQNFSNRANLILELNPKRFAKVQAEQNA</sequence>
<reference evidence="1 2" key="2">
    <citation type="submission" date="2018-11" db="EMBL/GenBank/DDBJ databases">
        <authorList>
            <consortium name="Pathogen Informatics"/>
        </authorList>
    </citation>
    <scope>NUCLEOTIDE SEQUENCE [LARGE SCALE GENOMIC DNA]</scope>
</reference>
<proteinExistence type="predicted"/>
<name>A0A183U593_TOXCA</name>
<organism evidence="2 3">
    <name type="scientific">Toxocara canis</name>
    <name type="common">Canine roundworm</name>
    <dbReference type="NCBI Taxonomy" id="6265"/>
    <lineage>
        <taxon>Eukaryota</taxon>
        <taxon>Metazoa</taxon>
        <taxon>Ecdysozoa</taxon>
        <taxon>Nematoda</taxon>
        <taxon>Chromadorea</taxon>
        <taxon>Rhabditida</taxon>
        <taxon>Spirurina</taxon>
        <taxon>Ascaridomorpha</taxon>
        <taxon>Ascaridoidea</taxon>
        <taxon>Toxocaridae</taxon>
        <taxon>Toxocara</taxon>
    </lineage>
</organism>
<dbReference type="AlphaFoldDB" id="A0A183U593"/>